<protein>
    <submittedName>
        <fullName evidence="3">ING domain-containing protein</fullName>
    </submittedName>
</protein>
<dbReference type="EMBL" id="UYSL01022335">
    <property type="protein sequence ID" value="VDL80269.1"/>
    <property type="molecule type" value="Genomic_DNA"/>
</dbReference>
<dbReference type="Proteomes" id="UP000271162">
    <property type="component" value="Unassembled WGS sequence"/>
</dbReference>
<evidence type="ECO:0000313" key="2">
    <source>
        <dbReference type="Proteomes" id="UP000271162"/>
    </source>
</evidence>
<evidence type="ECO:0000313" key="1">
    <source>
        <dbReference type="EMBL" id="VDL80269.1"/>
    </source>
</evidence>
<proteinExistence type="predicted"/>
<evidence type="ECO:0000313" key="3">
    <source>
        <dbReference type="WBParaSite" id="NBR_0001667301-mRNA-1"/>
    </source>
</evidence>
<reference evidence="1 2" key="2">
    <citation type="submission" date="2018-11" db="EMBL/GenBank/DDBJ databases">
        <authorList>
            <consortium name="Pathogen Informatics"/>
        </authorList>
    </citation>
    <scope>NUCLEOTIDE SEQUENCE [LARGE SCALE GENOMIC DNA]</scope>
</reference>
<dbReference type="AlphaFoldDB" id="A0A0N4YID8"/>
<sequence length="67" mass="8101">MAENPDEDRVFADYIEKYGDYRDIFAHAAEILIKLDSIVNNFDEFKRRNLHVTYTRFIRRHARLITP</sequence>
<accession>A0A0N4YID8</accession>
<name>A0A0N4YID8_NIPBR</name>
<dbReference type="WBParaSite" id="NBR_0001667301-mRNA-1">
    <property type="protein sequence ID" value="NBR_0001667301-mRNA-1"/>
    <property type="gene ID" value="NBR_0001667301"/>
</dbReference>
<reference evidence="3" key="1">
    <citation type="submission" date="2017-02" db="UniProtKB">
        <authorList>
            <consortium name="WormBaseParasite"/>
        </authorList>
    </citation>
    <scope>IDENTIFICATION</scope>
</reference>
<keyword evidence="2" id="KW-1185">Reference proteome</keyword>
<dbReference type="OrthoDB" id="10541518at2759"/>
<gene>
    <name evidence="1" type="ORF">NBR_LOCUS16674</name>
</gene>
<organism evidence="3">
    <name type="scientific">Nippostrongylus brasiliensis</name>
    <name type="common">Rat hookworm</name>
    <dbReference type="NCBI Taxonomy" id="27835"/>
    <lineage>
        <taxon>Eukaryota</taxon>
        <taxon>Metazoa</taxon>
        <taxon>Ecdysozoa</taxon>
        <taxon>Nematoda</taxon>
        <taxon>Chromadorea</taxon>
        <taxon>Rhabditida</taxon>
        <taxon>Rhabditina</taxon>
        <taxon>Rhabditomorpha</taxon>
        <taxon>Strongyloidea</taxon>
        <taxon>Heligmosomidae</taxon>
        <taxon>Nippostrongylus</taxon>
    </lineage>
</organism>